<proteinExistence type="predicted"/>
<accession>A0A0S2I208</accession>
<dbReference type="EMBL" id="CP013118">
    <property type="protein sequence ID" value="ALO16213.1"/>
    <property type="molecule type" value="Genomic_DNA"/>
</dbReference>
<evidence type="ECO:0000313" key="8">
    <source>
        <dbReference type="EMBL" id="ALO16213.1"/>
    </source>
</evidence>
<evidence type="ECO:0000256" key="6">
    <source>
        <dbReference type="SAM" id="Phobius"/>
    </source>
</evidence>
<feature type="domain" description="EamA" evidence="7">
    <location>
        <begin position="2"/>
        <end position="133"/>
    </location>
</feature>
<evidence type="ECO:0000313" key="9">
    <source>
        <dbReference type="Proteomes" id="UP000064893"/>
    </source>
</evidence>
<dbReference type="GO" id="GO:0005886">
    <property type="term" value="C:plasma membrane"/>
    <property type="evidence" value="ECO:0007669"/>
    <property type="project" value="UniProtKB-SubCell"/>
</dbReference>
<feature type="transmembrane region" description="Helical" evidence="6">
    <location>
        <begin position="62"/>
        <end position="79"/>
    </location>
</feature>
<gene>
    <name evidence="8" type="ORF">L21SP5_02590</name>
</gene>
<evidence type="ECO:0000259" key="7">
    <source>
        <dbReference type="Pfam" id="PF00892"/>
    </source>
</evidence>
<name>A0A0S2I208_9BACT</name>
<keyword evidence="5 6" id="KW-0472">Membrane</keyword>
<keyword evidence="3 6" id="KW-0812">Transmembrane</keyword>
<dbReference type="KEGG" id="blq:L21SP5_02590"/>
<evidence type="ECO:0000256" key="4">
    <source>
        <dbReference type="ARBA" id="ARBA00022989"/>
    </source>
</evidence>
<feature type="transmembrane region" description="Helical" evidence="6">
    <location>
        <begin position="91"/>
        <end position="110"/>
    </location>
</feature>
<keyword evidence="2" id="KW-1003">Cell membrane</keyword>
<keyword evidence="9" id="KW-1185">Reference proteome</keyword>
<dbReference type="InterPro" id="IPR000620">
    <property type="entry name" value="EamA_dom"/>
</dbReference>
<sequence length="200" mass="22722">MYIFLLFLVSLIWGSTFFIIKDTVTTVDESFIVFVRTGLAFFALLIYNLLKNPQKIKQKKAFFYGTILGFLLASIYLSQTIGLKFTSTGHSAFITGSAVVIVPFLLFTLFKHKIFKIDLASVGIVLVGLFFLTYDLETDINIGDIITLITAISLAFHIVFAQRFVKKADAGIIVLYQFMGPWWQVLWPLCLPTMVYQKFL</sequence>
<dbReference type="STRING" id="1307839.L21SP5_02590"/>
<dbReference type="PANTHER" id="PTHR42920">
    <property type="entry name" value="OS03G0707200 PROTEIN-RELATED"/>
    <property type="match status" value="1"/>
</dbReference>
<reference evidence="8 9" key="1">
    <citation type="submission" date="2015-11" db="EMBL/GenBank/DDBJ databases">
        <title>Description and complete genome sequence of a novel strain predominating in hypersaline microbial mats and representing a new family of the Bacteriodetes phylum.</title>
        <authorList>
            <person name="Spring S."/>
            <person name="Bunk B."/>
            <person name="Sproer C."/>
            <person name="Klenk H.-P."/>
        </authorList>
    </citation>
    <scope>NUCLEOTIDE SEQUENCE [LARGE SCALE GENOMIC DNA]</scope>
    <source>
        <strain evidence="8 9">L21-Spi-D4</strain>
    </source>
</reference>
<evidence type="ECO:0000256" key="5">
    <source>
        <dbReference type="ARBA" id="ARBA00023136"/>
    </source>
</evidence>
<dbReference type="Pfam" id="PF00892">
    <property type="entry name" value="EamA"/>
    <property type="match status" value="1"/>
</dbReference>
<comment type="subcellular location">
    <subcellularLocation>
        <location evidence="1">Cell membrane</location>
        <topology evidence="1">Multi-pass membrane protein</topology>
    </subcellularLocation>
</comment>
<dbReference type="InterPro" id="IPR037185">
    <property type="entry name" value="EmrE-like"/>
</dbReference>
<evidence type="ECO:0000256" key="1">
    <source>
        <dbReference type="ARBA" id="ARBA00004651"/>
    </source>
</evidence>
<evidence type="ECO:0000256" key="2">
    <source>
        <dbReference type="ARBA" id="ARBA00022475"/>
    </source>
</evidence>
<dbReference type="AlphaFoldDB" id="A0A0S2I208"/>
<dbReference type="InterPro" id="IPR051258">
    <property type="entry name" value="Diverse_Substrate_Transporter"/>
</dbReference>
<dbReference type="RefSeq" id="WP_057953604.1">
    <property type="nucleotide sequence ID" value="NZ_CP013118.1"/>
</dbReference>
<dbReference type="SUPFAM" id="SSF103481">
    <property type="entry name" value="Multidrug resistance efflux transporter EmrE"/>
    <property type="match status" value="1"/>
</dbReference>
<protein>
    <submittedName>
        <fullName evidence="8">Putative DMT superfamily transporter inner membrane protein</fullName>
    </submittedName>
</protein>
<dbReference type="Proteomes" id="UP000064893">
    <property type="component" value="Chromosome"/>
</dbReference>
<dbReference type="OrthoDB" id="9150437at2"/>
<organism evidence="8 9">
    <name type="scientific">Salinivirga cyanobacteriivorans</name>
    <dbReference type="NCBI Taxonomy" id="1307839"/>
    <lineage>
        <taxon>Bacteria</taxon>
        <taxon>Pseudomonadati</taxon>
        <taxon>Bacteroidota</taxon>
        <taxon>Bacteroidia</taxon>
        <taxon>Bacteroidales</taxon>
        <taxon>Salinivirgaceae</taxon>
        <taxon>Salinivirga</taxon>
    </lineage>
</organism>
<feature type="transmembrane region" description="Helical" evidence="6">
    <location>
        <begin position="117"/>
        <end position="134"/>
    </location>
</feature>
<keyword evidence="4 6" id="KW-1133">Transmembrane helix</keyword>
<evidence type="ECO:0000256" key="3">
    <source>
        <dbReference type="ARBA" id="ARBA00022692"/>
    </source>
</evidence>
<feature type="transmembrane region" description="Helical" evidence="6">
    <location>
        <begin position="173"/>
        <end position="196"/>
    </location>
</feature>
<feature type="transmembrane region" description="Helical" evidence="6">
    <location>
        <begin position="31"/>
        <end position="50"/>
    </location>
</feature>
<dbReference type="PANTHER" id="PTHR42920:SF5">
    <property type="entry name" value="EAMA DOMAIN-CONTAINING PROTEIN"/>
    <property type="match status" value="1"/>
</dbReference>
<feature type="transmembrane region" description="Helical" evidence="6">
    <location>
        <begin position="140"/>
        <end position="161"/>
    </location>
</feature>